<dbReference type="InterPro" id="IPR052513">
    <property type="entry name" value="Thioester_dehydratase-like"/>
</dbReference>
<dbReference type="PANTHER" id="PTHR34075:SF5">
    <property type="entry name" value="BLR3430 PROTEIN"/>
    <property type="match status" value="1"/>
</dbReference>
<protein>
    <submittedName>
        <fullName evidence="3">OB-fold domain-containing protein</fullName>
    </submittedName>
</protein>
<evidence type="ECO:0000313" key="3">
    <source>
        <dbReference type="EMBL" id="NUZ07461.1"/>
    </source>
</evidence>
<dbReference type="EMBL" id="JABWMJ010000008">
    <property type="protein sequence ID" value="NUZ07461.1"/>
    <property type="molecule type" value="Genomic_DNA"/>
</dbReference>
<dbReference type="RefSeq" id="WP_176070310.1">
    <property type="nucleotide sequence ID" value="NZ_JABWMJ010000008.1"/>
</dbReference>
<dbReference type="SUPFAM" id="SSF50249">
    <property type="entry name" value="Nucleic acid-binding proteins"/>
    <property type="match status" value="1"/>
</dbReference>
<dbReference type="Pfam" id="PF01796">
    <property type="entry name" value="OB_ChsH2_C"/>
    <property type="match status" value="1"/>
</dbReference>
<dbReference type="PANTHER" id="PTHR34075">
    <property type="entry name" value="BLR3430 PROTEIN"/>
    <property type="match status" value="1"/>
</dbReference>
<feature type="domain" description="ChsH2 rubredoxin-like zinc ribbon" evidence="2">
    <location>
        <begin position="22"/>
        <end position="53"/>
    </location>
</feature>
<name>A0A7Y6TXV9_9BURK</name>
<dbReference type="Proteomes" id="UP000529637">
    <property type="component" value="Unassembled WGS sequence"/>
</dbReference>
<proteinExistence type="predicted"/>
<organism evidence="3 4">
    <name type="scientific">Piscinibacter koreensis</name>
    <dbReference type="NCBI Taxonomy" id="2742824"/>
    <lineage>
        <taxon>Bacteria</taxon>
        <taxon>Pseudomonadati</taxon>
        <taxon>Pseudomonadota</taxon>
        <taxon>Betaproteobacteria</taxon>
        <taxon>Burkholderiales</taxon>
        <taxon>Sphaerotilaceae</taxon>
        <taxon>Piscinibacter</taxon>
    </lineage>
</organism>
<gene>
    <name evidence="3" type="ORF">HQN59_16985</name>
</gene>
<dbReference type="InterPro" id="IPR002878">
    <property type="entry name" value="ChsH2_C"/>
</dbReference>
<sequence>MTHPPATGTWTEGPGPDVIFAQHLAAGEFRIQRCAACARHVFYPRLACSHCGSVELAWQAPSGRGTVYAVSVVNRSADKGGPYNVVLIDLAEGPRMMGRVDGIANDAVRIGMAVRARVGQGAGGEPCVVFDPLDPDAATGREGGTR</sequence>
<dbReference type="InterPro" id="IPR012340">
    <property type="entry name" value="NA-bd_OB-fold"/>
</dbReference>
<dbReference type="Pfam" id="PF12172">
    <property type="entry name" value="zf-ChsH2"/>
    <property type="match status" value="1"/>
</dbReference>
<evidence type="ECO:0000313" key="4">
    <source>
        <dbReference type="Proteomes" id="UP000529637"/>
    </source>
</evidence>
<evidence type="ECO:0000259" key="1">
    <source>
        <dbReference type="Pfam" id="PF01796"/>
    </source>
</evidence>
<comment type="caution">
    <text evidence="3">The sequence shown here is derived from an EMBL/GenBank/DDBJ whole genome shotgun (WGS) entry which is preliminary data.</text>
</comment>
<keyword evidence="4" id="KW-1185">Reference proteome</keyword>
<evidence type="ECO:0000259" key="2">
    <source>
        <dbReference type="Pfam" id="PF12172"/>
    </source>
</evidence>
<reference evidence="3 4" key="1">
    <citation type="submission" date="2020-06" db="EMBL/GenBank/DDBJ databases">
        <title>Schlegella sp. ID0723 isolated from air conditioner.</title>
        <authorList>
            <person name="Kim D.Y."/>
            <person name="Kim D.-U."/>
        </authorList>
    </citation>
    <scope>NUCLEOTIDE SEQUENCE [LARGE SCALE GENOMIC DNA]</scope>
    <source>
        <strain evidence="3 4">ID0723</strain>
    </source>
</reference>
<feature type="domain" description="ChsH2 C-terminal OB-fold" evidence="1">
    <location>
        <begin position="58"/>
        <end position="117"/>
    </location>
</feature>
<accession>A0A7Y6TXV9</accession>
<dbReference type="AlphaFoldDB" id="A0A7Y6TXV9"/>
<dbReference type="Gene3D" id="6.10.30.10">
    <property type="match status" value="1"/>
</dbReference>
<dbReference type="InterPro" id="IPR022002">
    <property type="entry name" value="ChsH2_Znr"/>
</dbReference>